<comment type="catalytic activity">
    <reaction evidence="1">
        <text>Hydrolysis of terminal, non-reducing alpha-D-galactose residues in alpha-D-galactosides, including galactose oligosaccharides, galactomannans and galactolipids.</text>
        <dbReference type="EC" id="3.2.1.22"/>
    </reaction>
</comment>
<dbReference type="Proteomes" id="UP000324209">
    <property type="component" value="Chromosome"/>
</dbReference>
<dbReference type="PANTHER" id="PTHR43053:SF3">
    <property type="entry name" value="ALPHA-GALACTOSIDASE C-RELATED"/>
    <property type="match status" value="1"/>
</dbReference>
<accession>A0A5C1QKZ3</accession>
<feature type="domain" description="Glycosyl hydrolase family 36 C-terminal" evidence="5">
    <location>
        <begin position="664"/>
        <end position="793"/>
    </location>
</feature>
<proteinExistence type="predicted"/>
<keyword evidence="4" id="KW-0326">Glycosidase</keyword>
<dbReference type="Gene3D" id="2.60.40.1180">
    <property type="entry name" value="Golgi alpha-mannosidase II"/>
    <property type="match status" value="1"/>
</dbReference>
<dbReference type="AlphaFoldDB" id="A0A5C1QKZ3"/>
<dbReference type="KEGG" id="ock:EXM22_06270"/>
<evidence type="ECO:0000259" key="6">
    <source>
        <dbReference type="Pfam" id="PF16875"/>
    </source>
</evidence>
<protein>
    <recommendedName>
        <fullName evidence="2">alpha-galactosidase</fullName>
        <ecNumber evidence="2">3.2.1.22</ecNumber>
    </recommendedName>
</protein>
<dbReference type="PANTHER" id="PTHR43053">
    <property type="entry name" value="GLYCOSIDASE FAMILY 31"/>
    <property type="match status" value="1"/>
</dbReference>
<evidence type="ECO:0000313" key="8">
    <source>
        <dbReference type="Proteomes" id="UP000324209"/>
    </source>
</evidence>
<dbReference type="OrthoDB" id="9758822at2"/>
<dbReference type="Pfam" id="PF02065">
    <property type="entry name" value="Melibiase"/>
    <property type="match status" value="1"/>
</dbReference>
<dbReference type="SUPFAM" id="SSF51445">
    <property type="entry name" value="(Trans)glycosidases"/>
    <property type="match status" value="1"/>
</dbReference>
<dbReference type="PRINTS" id="PR00743">
    <property type="entry name" value="GLHYDRLASE36"/>
</dbReference>
<dbReference type="GO" id="GO:0004557">
    <property type="term" value="F:alpha-galactosidase activity"/>
    <property type="evidence" value="ECO:0007669"/>
    <property type="project" value="UniProtKB-EC"/>
</dbReference>
<dbReference type="Gene3D" id="2.70.98.60">
    <property type="entry name" value="alpha-galactosidase from lactobacil brevis"/>
    <property type="match status" value="1"/>
</dbReference>
<dbReference type="InterPro" id="IPR013780">
    <property type="entry name" value="Glyco_hydro_b"/>
</dbReference>
<feature type="domain" description="Glycosyl hydrolase family 36 N-terminal" evidence="6">
    <location>
        <begin position="40"/>
        <end position="299"/>
    </location>
</feature>
<dbReference type="InterPro" id="IPR017853">
    <property type="entry name" value="GH"/>
</dbReference>
<keyword evidence="3" id="KW-0378">Hydrolase</keyword>
<dbReference type="InterPro" id="IPR013785">
    <property type="entry name" value="Aldolase_TIM"/>
</dbReference>
<dbReference type="EC" id="3.2.1.22" evidence="2"/>
<evidence type="ECO:0000256" key="2">
    <source>
        <dbReference type="ARBA" id="ARBA00012755"/>
    </source>
</evidence>
<evidence type="ECO:0000256" key="3">
    <source>
        <dbReference type="ARBA" id="ARBA00022801"/>
    </source>
</evidence>
<dbReference type="InterPro" id="IPR002252">
    <property type="entry name" value="Glyco_hydro_36"/>
</dbReference>
<keyword evidence="8" id="KW-1185">Reference proteome</keyword>
<gene>
    <name evidence="7" type="ORF">EXM22_06270</name>
</gene>
<dbReference type="InterPro" id="IPR031705">
    <property type="entry name" value="Glyco_hydro_36_C"/>
</dbReference>
<evidence type="ECO:0000256" key="1">
    <source>
        <dbReference type="ARBA" id="ARBA00001255"/>
    </source>
</evidence>
<dbReference type="Pfam" id="PF16874">
    <property type="entry name" value="Glyco_hydro_36C"/>
    <property type="match status" value="1"/>
</dbReference>
<dbReference type="InterPro" id="IPR031704">
    <property type="entry name" value="Glyco_hydro_36_N"/>
</dbReference>
<dbReference type="CDD" id="cd14791">
    <property type="entry name" value="GH36"/>
    <property type="match status" value="1"/>
</dbReference>
<dbReference type="EMBL" id="CP036150">
    <property type="protein sequence ID" value="QEN07610.1"/>
    <property type="molecule type" value="Genomic_DNA"/>
</dbReference>
<reference evidence="7 8" key="1">
    <citation type="submission" date="2019-02" db="EMBL/GenBank/DDBJ databases">
        <title>Complete Genome Sequence and Methylome Analysis of free living Spirochaetas.</title>
        <authorList>
            <person name="Fomenkov A."/>
            <person name="Dubinina G."/>
            <person name="Leshcheva N."/>
            <person name="Mikheeva N."/>
            <person name="Grabovich M."/>
            <person name="Vincze T."/>
            <person name="Roberts R.J."/>
        </authorList>
    </citation>
    <scope>NUCLEOTIDE SEQUENCE [LARGE SCALE GENOMIC DNA]</scope>
    <source>
        <strain evidence="7 8">K2</strain>
    </source>
</reference>
<name>A0A5C1QKZ3_9SPIO</name>
<dbReference type="InterPro" id="IPR038417">
    <property type="entry name" value="Alpga-gal_N_sf"/>
</dbReference>
<dbReference type="InterPro" id="IPR050985">
    <property type="entry name" value="Alpha-glycosidase_related"/>
</dbReference>
<evidence type="ECO:0000313" key="7">
    <source>
        <dbReference type="EMBL" id="QEN07610.1"/>
    </source>
</evidence>
<sequence>MMKSERERNPPSMIHYNKSSRQFHLQTKASSYVLQILETGHLAHLYFGKKIRHRNDFENFIDQKKISYGSTTSYNRLIDGFSLQHELLEYSSYGKGDYRNPSISLLSNDGNRTFDFIYQSHQIFTGKKELDGLPSSYAYESEDVQSLELILEDKCYELRLILSYSIFHDKDVISRSVSLQNRGKQVLIIDKISSFSLDFDKPDFDLVTLDGSWIRERFSHRRALNYGMTEISSRRGVSGSDHNPFILLCDSNASEISGNAYGFALIYSGNHSSSVEVNTHDKTRIQMGINDFDFSWKLNENEIFQSPEALLVFSDKGINGISSMYHRFIRFNIVRGPWQFKERPILFNNWEATYFKFNEKKLLSLAKEAKALGMELFVLDDGWFGKREDDHSSLGDWTVNLKKLPGGLKGLGDKIKKTGLDFGIWVEPEMISIESELYKQHPEWMIQCPMREPSPARNQFILDLANPLVCEYICESMKSLFSSADISYVKWDMNRNFSDIYSHSLKPEQQKEFSHRYVLGLYGILKELTEQFPHILFESCASGGNRFDLAMFCFMPQIWTSDNTDAMERLHIQSGSSLFAPTSVMGAHVSAVPNHQVLRNTPIESRFNTAAFGLLGYELDLSKITNFEKKVIKKQIAFYKEHRKLLQFGTFYRIKAPSDRGTSLWMIVSEDQKDAILGYYQQLAQPNPPSERYLLEGLNPDMLYEVQNRTQFMDIRQFGDLINQALPVSINTEGILHSKIAENYLYELEKTEFKAFGDQLMFRGFVPKQQFYGTGLDDHCAFLGDFGSRLFILRAVED</sequence>
<evidence type="ECO:0000259" key="5">
    <source>
        <dbReference type="Pfam" id="PF16874"/>
    </source>
</evidence>
<dbReference type="FunFam" id="3.20.20.70:FF:000118">
    <property type="entry name" value="Alpha-galactosidase"/>
    <property type="match status" value="1"/>
</dbReference>
<dbReference type="GO" id="GO:0016052">
    <property type="term" value="P:carbohydrate catabolic process"/>
    <property type="evidence" value="ECO:0007669"/>
    <property type="project" value="InterPro"/>
</dbReference>
<organism evidence="7 8">
    <name type="scientific">Oceanispirochaeta crateris</name>
    <dbReference type="NCBI Taxonomy" id="2518645"/>
    <lineage>
        <taxon>Bacteria</taxon>
        <taxon>Pseudomonadati</taxon>
        <taxon>Spirochaetota</taxon>
        <taxon>Spirochaetia</taxon>
        <taxon>Spirochaetales</taxon>
        <taxon>Spirochaetaceae</taxon>
        <taxon>Oceanispirochaeta</taxon>
    </lineage>
</organism>
<dbReference type="Gene3D" id="3.20.20.70">
    <property type="entry name" value="Aldolase class I"/>
    <property type="match status" value="1"/>
</dbReference>
<dbReference type="Pfam" id="PF16875">
    <property type="entry name" value="Glyco_hydro_36N"/>
    <property type="match status" value="1"/>
</dbReference>
<evidence type="ECO:0000256" key="4">
    <source>
        <dbReference type="ARBA" id="ARBA00023295"/>
    </source>
</evidence>